<evidence type="ECO:0000256" key="4">
    <source>
        <dbReference type="ARBA" id="ARBA00048142"/>
    </source>
</evidence>
<evidence type="ECO:0000256" key="1">
    <source>
        <dbReference type="ARBA" id="ARBA00004786"/>
    </source>
</evidence>
<dbReference type="GO" id="GO:0009898">
    <property type="term" value="C:cytoplasmic side of plasma membrane"/>
    <property type="evidence" value="ECO:0007669"/>
    <property type="project" value="TreeGrafter"/>
</dbReference>
<dbReference type="PIRSF" id="PIRSF000197">
    <property type="entry name" value="Bifunct_PutA"/>
    <property type="match status" value="1"/>
</dbReference>
<organism evidence="12 13">
    <name type="scientific">Falsihalocynthiibacter arcticus</name>
    <dbReference type="NCBI Taxonomy" id="1579316"/>
    <lineage>
        <taxon>Bacteria</taxon>
        <taxon>Pseudomonadati</taxon>
        <taxon>Pseudomonadota</taxon>
        <taxon>Alphaproteobacteria</taxon>
        <taxon>Rhodobacterales</taxon>
        <taxon>Roseobacteraceae</taxon>
        <taxon>Falsihalocynthiibacter</taxon>
    </lineage>
</organism>
<dbReference type="OrthoDB" id="9812625at2"/>
<dbReference type="STRING" id="1579316.RC74_10255"/>
<feature type="active site" evidence="6">
    <location>
        <position position="791"/>
    </location>
</feature>
<dbReference type="InterPro" id="IPR016162">
    <property type="entry name" value="Ald_DH_N"/>
</dbReference>
<dbReference type="KEGG" id="hat:RC74_10255"/>
<keyword evidence="5" id="KW-0285">Flavoprotein</keyword>
<evidence type="ECO:0000256" key="3">
    <source>
        <dbReference type="ARBA" id="ARBA00023027"/>
    </source>
</evidence>
<sequence>METISDLRSQITQATYMDQEQAISRLRDIADLDASVRAQISEEAAALVVAIREGSKPSIIENFLSEYGLSTEEGVALMCLAEALLRVPDAPTMDALIEDKIAPSDWGKHLGQAASSLVNASTWALLFTGRVLETNTPGIGGVLRSAVKRLGEPVIRSAVKRAVQEMARQFVLGETIEGALKRGSGMMAKGYSYSFDMLGEAALTEDDALKHFDDYATAIRTIGHQESPQVGAGISVKLSALYARYEPAQKAKVMEILLPRVKELVLMAKERNMGFNIDAEEAARLDILLDITEALISDPDLGDWTGFGFVVQAYGQRASYVIDWLAALSNAHNRPIMVRLVKGAYWDTEIKHAQELGLTGYAVFTTKPATDISYIACARRLFAAGDTIFPQFATHNAHTIVAIRTIAPKGARYEFQRLHGMGESVHERVRETYGDACRIYAPVGTHKDLLAYLVRRLLENGANSSFVNQIVDSSVPASEVAADPFSLETTSTLPTGDALFQPERRNSAGIDFDYPPDLAKTLAARAPFMKSSFTAAPTNATDLTTGEDVQNPNDFSDIVGTVHHASPEQIEDAFAQAKPWEALHPERILVLNRAADLFEEEFGQVFAILAREAGKTLPDCLAELREAVDFIRYYAVQAQASPQPAVGIFACVSPWNFPLAIFTGQIVAALSTGNAVLAKPAESTPLIAALAVSLFHKAGVPKTALQLLPGTGATVGQALTSDPRVDGVCFTGSTGTAHRIRKNIANNLSTGAPLVAETGGINAMIVDSTALMEQAVSDVIASAFQSAGQRCSALRCVYVQSDVAQEFETMIAGAMDLLNIGDPADISTDIGPVISEVARKSIQDYIDEARTNGRVMKELARPENGHFVGPTLLKTPGGLKDMPREVFGPVLHYTTFNSEDFERVLADVNASGYGLTFGLHSRIDARVEVVKATLNVGNLYVNRNQIGAIVGSQPFGGEGLSGTGPKAGGPYYLARFTRPNAPDDQEPREPYVDEPTPYGTGEIFPLPERLLPGPTGEANTLWTSPRAPLLCLGPSVAAQNAQAAAVQALGGAAIVGRLAPQQLTDLEGISGAIYWGDHSDPEARAYVQALSEREGPILPFITSHPDIAHALHERHLCVDTTAAGGNAALLAEGGL</sequence>
<reference evidence="12 13" key="1">
    <citation type="submission" date="2016-02" db="EMBL/GenBank/DDBJ databases">
        <title>Complete genome sequence of Halocynthiibacter arcticus PAMC 20958t from arctic marine sediment.</title>
        <authorList>
            <person name="Lee Y.M."/>
            <person name="Baek K."/>
            <person name="Lee H.K."/>
            <person name="Shin S.C."/>
        </authorList>
    </citation>
    <scope>NUCLEOTIDE SEQUENCE [LARGE SCALE GENOMIC DNA]</scope>
    <source>
        <strain evidence="12">PAMC 20958</strain>
    </source>
</reference>
<dbReference type="InterPro" id="IPR029041">
    <property type="entry name" value="FAD-linked_oxidoreductase-like"/>
</dbReference>
<dbReference type="NCBIfam" id="TIGR01238">
    <property type="entry name" value="D1pyr5carbox3"/>
    <property type="match status" value="1"/>
</dbReference>
<feature type="domain" description="Proline dehydrogenase" evidence="9">
    <location>
        <begin position="180"/>
        <end position="469"/>
    </location>
</feature>
<dbReference type="Pfam" id="PF14850">
    <property type="entry name" value="Pro_dh-DNA_bdg"/>
    <property type="match status" value="1"/>
</dbReference>
<accession>A0A126UZW0</accession>
<dbReference type="RefSeq" id="WP_039004635.1">
    <property type="nucleotide sequence ID" value="NZ_CP014327.1"/>
</dbReference>
<feature type="region of interest" description="Disordered" evidence="7">
    <location>
        <begin position="979"/>
        <end position="998"/>
    </location>
</feature>
<dbReference type="PANTHER" id="PTHR42862:SF1">
    <property type="entry name" value="DELTA-1-PYRROLINE-5-CARBOXYLATE DEHYDROGENASE 2, ISOFORM A-RELATED"/>
    <property type="match status" value="1"/>
</dbReference>
<dbReference type="InterPro" id="IPR041349">
    <property type="entry name" value="PRODH"/>
</dbReference>
<dbReference type="InterPro" id="IPR016160">
    <property type="entry name" value="Ald_DH_CS_CYS"/>
</dbReference>
<comment type="similarity">
    <text evidence="5">In the C-terminal section; belongs to the aldehyde dehydrogenase family.</text>
</comment>
<dbReference type="SUPFAM" id="SSF51730">
    <property type="entry name" value="FAD-linked oxidoreductase"/>
    <property type="match status" value="1"/>
</dbReference>
<feature type="active site" evidence="6">
    <location>
        <position position="757"/>
    </location>
</feature>
<keyword evidence="5" id="KW-0642">Proline metabolism</keyword>
<keyword evidence="5" id="KW-0804">Transcription</keyword>
<dbReference type="InterPro" id="IPR002872">
    <property type="entry name" value="Proline_DH_dom"/>
</dbReference>
<evidence type="ECO:0000256" key="6">
    <source>
        <dbReference type="PIRSR" id="PIRSR000197-1"/>
    </source>
</evidence>
<dbReference type="GO" id="GO:0003677">
    <property type="term" value="F:DNA binding"/>
    <property type="evidence" value="ECO:0007669"/>
    <property type="project" value="UniProtKB-KW"/>
</dbReference>
<evidence type="ECO:0000313" key="13">
    <source>
        <dbReference type="Proteomes" id="UP000070371"/>
    </source>
</evidence>
<dbReference type="Pfam" id="PF00171">
    <property type="entry name" value="Aldedh"/>
    <property type="match status" value="1"/>
</dbReference>
<dbReference type="PROSITE" id="PS00070">
    <property type="entry name" value="ALDEHYDE_DEHYDR_CYS"/>
    <property type="match status" value="1"/>
</dbReference>
<dbReference type="GO" id="GO:0003700">
    <property type="term" value="F:DNA-binding transcription factor activity"/>
    <property type="evidence" value="ECO:0007669"/>
    <property type="project" value="InterPro"/>
</dbReference>
<comment type="pathway">
    <text evidence="1 5">Amino-acid degradation; L-proline degradation into L-glutamate; L-glutamate from L-proline: step 2/2.</text>
</comment>
<evidence type="ECO:0000313" key="12">
    <source>
        <dbReference type="EMBL" id="AML51593.1"/>
    </source>
</evidence>
<dbReference type="EC" id="1.5.5.2" evidence="5"/>
<gene>
    <name evidence="12" type="ORF">RC74_10255</name>
</gene>
<dbReference type="Proteomes" id="UP000070371">
    <property type="component" value="Chromosome"/>
</dbReference>
<keyword evidence="13" id="KW-1185">Reference proteome</keyword>
<dbReference type="InterPro" id="IPR016161">
    <property type="entry name" value="Ald_DH/histidinol_DH"/>
</dbReference>
<dbReference type="AlphaFoldDB" id="A0A126UZW0"/>
<proteinExistence type="inferred from homology"/>
<keyword evidence="2 5" id="KW-0560">Oxidoreductase</keyword>
<keyword evidence="3 5" id="KW-0520">NAD</keyword>
<comment type="catalytic activity">
    <reaction evidence="5">
        <text>L-proline + a quinone = (S)-1-pyrroline-5-carboxylate + a quinol + H(+)</text>
        <dbReference type="Rhea" id="RHEA:23784"/>
        <dbReference type="ChEBI" id="CHEBI:15378"/>
        <dbReference type="ChEBI" id="CHEBI:17388"/>
        <dbReference type="ChEBI" id="CHEBI:24646"/>
        <dbReference type="ChEBI" id="CHEBI:60039"/>
        <dbReference type="ChEBI" id="CHEBI:132124"/>
        <dbReference type="EC" id="1.5.5.2"/>
    </reaction>
</comment>
<protein>
    <recommendedName>
        <fullName evidence="5">Bifunctional protein PutA</fullName>
    </recommendedName>
    <domain>
        <recommendedName>
            <fullName evidence="5">Proline dehydrogenase</fullName>
            <ecNumber evidence="5">1.5.5.2</ecNumber>
        </recommendedName>
        <alternativeName>
            <fullName evidence="5">Proline oxidase</fullName>
        </alternativeName>
    </domain>
    <domain>
        <recommendedName>
            <fullName evidence="5">Delta-1-pyrroline-5-carboxylate dehydrogenase</fullName>
            <shortName evidence="5">P5C dehydrogenase</shortName>
            <ecNumber evidence="5">1.2.1.88</ecNumber>
        </recommendedName>
        <alternativeName>
            <fullName evidence="5">L-glutamate gamma-semialdehyde dehydrogenase</fullName>
        </alternativeName>
    </domain>
</protein>
<evidence type="ECO:0000259" key="10">
    <source>
        <dbReference type="Pfam" id="PF14850"/>
    </source>
</evidence>
<dbReference type="Gene3D" id="3.20.20.220">
    <property type="match status" value="1"/>
</dbReference>
<feature type="domain" description="Proline utilization A proline dehydrogenase N-terminal" evidence="11">
    <location>
        <begin position="5"/>
        <end position="52"/>
    </location>
</feature>
<evidence type="ECO:0000256" key="7">
    <source>
        <dbReference type="SAM" id="MobiDB-lite"/>
    </source>
</evidence>
<evidence type="ECO:0000259" key="8">
    <source>
        <dbReference type="Pfam" id="PF00171"/>
    </source>
</evidence>
<dbReference type="InterPro" id="IPR005933">
    <property type="entry name" value="PutA_C"/>
</dbReference>
<dbReference type="CDD" id="cd07125">
    <property type="entry name" value="ALDH_PutA-P5CDH"/>
    <property type="match status" value="1"/>
</dbReference>
<comment type="similarity">
    <text evidence="5">In the N-terminal section; belongs to the proline dehydrogenase family.</text>
</comment>
<dbReference type="InterPro" id="IPR024089">
    <property type="entry name" value="PRODH_PutA_dom_I/II"/>
</dbReference>
<comment type="pathway">
    <text evidence="5">Amino-acid degradation; L-proline degradation into L-glutamate; L-glutamate from L-proline: step 1/2.</text>
</comment>
<evidence type="ECO:0000259" key="9">
    <source>
        <dbReference type="Pfam" id="PF01619"/>
    </source>
</evidence>
<dbReference type="UniPathway" id="UPA00261">
    <property type="reaction ID" value="UER00373"/>
</dbReference>
<dbReference type="Pfam" id="PF18327">
    <property type="entry name" value="PRODH"/>
    <property type="match status" value="1"/>
</dbReference>
<feature type="domain" description="Aldehyde dehydrogenase" evidence="8">
    <location>
        <begin position="548"/>
        <end position="978"/>
    </location>
</feature>
<dbReference type="Gene3D" id="3.40.605.10">
    <property type="entry name" value="Aldehyde Dehydrogenase, Chain A, domain 1"/>
    <property type="match status" value="1"/>
</dbReference>
<comment type="function">
    <text evidence="5">Oxidizes proline to glutamate for use as a carbon and nitrogen source.</text>
</comment>
<dbReference type="InterPro" id="IPR025703">
    <property type="entry name" value="Bifunct_PutA"/>
</dbReference>
<evidence type="ECO:0000256" key="2">
    <source>
        <dbReference type="ARBA" id="ARBA00023002"/>
    </source>
</evidence>
<dbReference type="SUPFAM" id="SSF81935">
    <property type="entry name" value="N-terminal domain of bifunctional PutA protein"/>
    <property type="match status" value="1"/>
</dbReference>
<dbReference type="EMBL" id="CP014327">
    <property type="protein sequence ID" value="AML51593.1"/>
    <property type="molecule type" value="Genomic_DNA"/>
</dbReference>
<dbReference type="Pfam" id="PF01619">
    <property type="entry name" value="Pro_dh"/>
    <property type="match status" value="1"/>
</dbReference>
<dbReference type="InterPro" id="IPR024082">
    <property type="entry name" value="PRODH_PutA_dom_II"/>
</dbReference>
<evidence type="ECO:0000259" key="11">
    <source>
        <dbReference type="Pfam" id="PF18327"/>
    </source>
</evidence>
<dbReference type="NCBIfam" id="NF008869">
    <property type="entry name" value="PRK11904.1"/>
    <property type="match status" value="1"/>
</dbReference>
<dbReference type="PANTHER" id="PTHR42862">
    <property type="entry name" value="DELTA-1-PYRROLINE-5-CARBOXYLATE DEHYDROGENASE 1, ISOFORM A-RELATED"/>
    <property type="match status" value="1"/>
</dbReference>
<dbReference type="Gene3D" id="1.20.5.460">
    <property type="entry name" value="Single helix bin"/>
    <property type="match status" value="1"/>
</dbReference>
<evidence type="ECO:0000256" key="5">
    <source>
        <dbReference type="PIRNR" id="PIRNR000197"/>
    </source>
</evidence>
<keyword evidence="5" id="KW-0678">Repressor</keyword>
<dbReference type="InterPro" id="IPR015590">
    <property type="entry name" value="Aldehyde_DH_dom"/>
</dbReference>
<dbReference type="GO" id="GO:0004657">
    <property type="term" value="F:proline dehydrogenase activity"/>
    <property type="evidence" value="ECO:0007669"/>
    <property type="project" value="UniProtKB-UniRule"/>
</dbReference>
<dbReference type="InterPro" id="IPR016163">
    <property type="entry name" value="Ald_DH_C"/>
</dbReference>
<keyword evidence="5" id="KW-0805">Transcription regulation</keyword>
<feature type="domain" description="Proline dehydrogenase PutA" evidence="10">
    <location>
        <begin position="60"/>
        <end position="170"/>
    </location>
</feature>
<dbReference type="GO" id="GO:0003842">
    <property type="term" value="F:L-glutamate gamma-semialdehyde dehydrogenase activity"/>
    <property type="evidence" value="ECO:0007669"/>
    <property type="project" value="UniProtKB-UniRule"/>
</dbReference>
<dbReference type="Gene3D" id="3.40.309.10">
    <property type="entry name" value="Aldehyde Dehydrogenase, Chain A, domain 2"/>
    <property type="match status" value="1"/>
</dbReference>
<dbReference type="InterPro" id="IPR050485">
    <property type="entry name" value="Proline_metab_enzyme"/>
</dbReference>
<comment type="catalytic activity">
    <reaction evidence="4 5">
        <text>L-glutamate 5-semialdehyde + NAD(+) + H2O = L-glutamate + NADH + 2 H(+)</text>
        <dbReference type="Rhea" id="RHEA:30235"/>
        <dbReference type="ChEBI" id="CHEBI:15377"/>
        <dbReference type="ChEBI" id="CHEBI:15378"/>
        <dbReference type="ChEBI" id="CHEBI:29985"/>
        <dbReference type="ChEBI" id="CHEBI:57540"/>
        <dbReference type="ChEBI" id="CHEBI:57945"/>
        <dbReference type="ChEBI" id="CHEBI:58066"/>
        <dbReference type="EC" id="1.2.1.88"/>
    </reaction>
</comment>
<keyword evidence="5" id="KW-0238">DNA-binding</keyword>
<dbReference type="GO" id="GO:0010133">
    <property type="term" value="P:L-proline catabolic process to L-glutamate"/>
    <property type="evidence" value="ECO:0007669"/>
    <property type="project" value="UniProtKB-UniRule"/>
</dbReference>
<dbReference type="SUPFAM" id="SSF53720">
    <property type="entry name" value="ALDH-like"/>
    <property type="match status" value="1"/>
</dbReference>
<name>A0A126UZW0_9RHOB</name>
<keyword evidence="5" id="KW-0274">FAD</keyword>
<comment type="cofactor">
    <cofactor evidence="5">
        <name>FAD</name>
        <dbReference type="ChEBI" id="CHEBI:57692"/>
    </cofactor>
</comment>
<dbReference type="FunFam" id="3.40.309.10:FF:000005">
    <property type="entry name" value="1-pyrroline-5-carboxylate dehydrogenase 1"/>
    <property type="match status" value="1"/>
</dbReference>
<dbReference type="EC" id="1.2.1.88" evidence="5"/>